<evidence type="ECO:0000313" key="3">
    <source>
        <dbReference type="EMBL" id="CUO40407.1"/>
    </source>
</evidence>
<protein>
    <recommendedName>
        <fullName evidence="2">DUF6449 domain-containing protein</fullName>
    </recommendedName>
</protein>
<dbReference type="InterPro" id="IPR045611">
    <property type="entry name" value="DUF6449"/>
</dbReference>
<feature type="transmembrane region" description="Helical" evidence="1">
    <location>
        <begin position="245"/>
        <end position="267"/>
    </location>
</feature>
<name>A0A174ESY7_9FIRM</name>
<keyword evidence="1" id="KW-0812">Transmembrane</keyword>
<evidence type="ECO:0000259" key="2">
    <source>
        <dbReference type="Pfam" id="PF20047"/>
    </source>
</evidence>
<dbReference type="RefSeq" id="WP_055655816.1">
    <property type="nucleotide sequence ID" value="NZ_CABIXC010000006.1"/>
</dbReference>
<feature type="transmembrane region" description="Helical" evidence="1">
    <location>
        <begin position="109"/>
        <end position="136"/>
    </location>
</feature>
<accession>A0A174ESY7</accession>
<feature type="domain" description="DUF6449" evidence="2">
    <location>
        <begin position="464"/>
        <end position="614"/>
    </location>
</feature>
<evidence type="ECO:0000313" key="4">
    <source>
        <dbReference type="Proteomes" id="UP000095651"/>
    </source>
</evidence>
<dbReference type="AlphaFoldDB" id="A0A174ESY7"/>
<dbReference type="Proteomes" id="UP000095651">
    <property type="component" value="Unassembled WGS sequence"/>
</dbReference>
<keyword evidence="1" id="KW-1133">Transmembrane helix</keyword>
<dbReference type="Pfam" id="PF20047">
    <property type="entry name" value="DUF6449"/>
    <property type="match status" value="1"/>
</dbReference>
<organism evidence="3 4">
    <name type="scientific">Hungatella hathewayi</name>
    <dbReference type="NCBI Taxonomy" id="154046"/>
    <lineage>
        <taxon>Bacteria</taxon>
        <taxon>Bacillati</taxon>
        <taxon>Bacillota</taxon>
        <taxon>Clostridia</taxon>
        <taxon>Lachnospirales</taxon>
        <taxon>Lachnospiraceae</taxon>
        <taxon>Hungatella</taxon>
    </lineage>
</organism>
<feature type="transmembrane region" description="Helical" evidence="1">
    <location>
        <begin position="313"/>
        <end position="333"/>
    </location>
</feature>
<evidence type="ECO:0000256" key="1">
    <source>
        <dbReference type="SAM" id="Phobius"/>
    </source>
</evidence>
<feature type="transmembrane region" description="Helical" evidence="1">
    <location>
        <begin position="176"/>
        <end position="197"/>
    </location>
</feature>
<reference evidence="3 4" key="1">
    <citation type="submission" date="2015-09" db="EMBL/GenBank/DDBJ databases">
        <authorList>
            <consortium name="Pathogen Informatics"/>
        </authorList>
    </citation>
    <scope>NUCLEOTIDE SEQUENCE [LARGE SCALE GENOMIC DNA]</scope>
    <source>
        <strain evidence="3 4">2789STDY5608850</strain>
    </source>
</reference>
<feature type="transmembrane region" description="Helical" evidence="1">
    <location>
        <begin position="345"/>
        <end position="363"/>
    </location>
</feature>
<proteinExistence type="predicted"/>
<feature type="transmembrane region" description="Helical" evidence="1">
    <location>
        <begin position="62"/>
        <end position="88"/>
    </location>
</feature>
<keyword evidence="1" id="KW-0472">Membrane</keyword>
<dbReference type="EMBL" id="CYZE01000006">
    <property type="protein sequence ID" value="CUO40407.1"/>
    <property type="molecule type" value="Genomic_DNA"/>
</dbReference>
<sequence length="730" mass="82772">MTSKNLFFNLMKEDLKRRLWAVALTFLTFFFALPVATALSLSGSRNMEETYYGLMYGARSILGFQNGFIAVIIVLLSLILGVTSFSWLHSRKKVDFYHSLPVKREKLFFVNYLDGVLILFSTYAVNLLLGLLVALVNGIVPGDIVPEALGAFGFLLLHFIMLYSVTVLAMVMTGNILVGILGTGVFHLYFPALLLLLDALYQEFFKTSYNGGSSITYKLLDKCSALTLYISNYSAFMDGAKSGSLILRICAVILIIVAVTAAAVLLYRVRGSEAAGKAMAFKVSQPVIRIPIVILSALCGGLFFWYLHDSIGWAVFGLVCGLLLSHCIIEIIYHFDFRKLFSSRISMAVCALAAALIFCGFRFDLFGYDKYIPKQSDLESVAVSLTNMEYWVDYGSAKMDDEEDYYWDYESSDTYIFSRMQLTDMDTALTLVSKAVSQVEKEKKRQYQWDSEDGDHYVSFSVKFKLKNGREVYRSYAVYGDEEYDLIRKIYDSRDYRMAAYPVMEQTPENTGKIKVAQNSWTGEVTRGSSKEGTDYVDLILRTYQEEMAGLTSDVMEQQNPIAQIQFMTDVQVQAEKSKEKDGYSWRYNNVTDRGYYPVYPSFQKTIGLLEDCGIRLTTVTDAGEVIRADIDLFQLTKKDDSRYYDKDITSQIIITDKEELAALMETARLDDYSNMNPFCERDDRITFEAVVKSSSGQISHEYSIRRADLPEFLKADSERINLEVETVSD</sequence>
<feature type="transmembrane region" description="Helical" evidence="1">
    <location>
        <begin position="148"/>
        <end position="169"/>
    </location>
</feature>
<gene>
    <name evidence="3" type="ORF">ERS852407_02702</name>
</gene>
<feature type="transmembrane region" description="Helical" evidence="1">
    <location>
        <begin position="287"/>
        <end position="307"/>
    </location>
</feature>